<protein>
    <submittedName>
        <fullName evidence="1">Uncharacterized protein DUF4238</fullName>
    </submittedName>
</protein>
<evidence type="ECO:0000313" key="2">
    <source>
        <dbReference type="Proteomes" id="UP000295601"/>
    </source>
</evidence>
<gene>
    <name evidence="1" type="ORF">EDF62_2335</name>
</gene>
<accession>A0A4R6RZH7</accession>
<dbReference type="AlphaFoldDB" id="A0A4R6RZH7"/>
<name>A0A4R6RZH7_9MICO</name>
<keyword evidence="2" id="KW-1185">Reference proteome</keyword>
<proteinExistence type="predicted"/>
<comment type="caution">
    <text evidence="1">The sequence shown here is derived from an EMBL/GenBank/DDBJ whole genome shotgun (WGS) entry which is preliminary data.</text>
</comment>
<reference evidence="1 2" key="1">
    <citation type="submission" date="2019-03" db="EMBL/GenBank/DDBJ databases">
        <title>Genomic analyses of the natural microbiome of Caenorhabditis elegans.</title>
        <authorList>
            <person name="Samuel B."/>
        </authorList>
    </citation>
    <scope>NUCLEOTIDE SEQUENCE [LARGE SCALE GENOMIC DNA]</scope>
    <source>
        <strain evidence="1 2">JUb18</strain>
    </source>
</reference>
<sequence>MINRMASGNTSKLHHYVPQGYLRGFATDQNRISVRPLDQSRKPFISNTRNIAAQSHFHTLNDALEPDGFEKNLSELEGQAVGIIRRLIDGELPISEEDRYALSYFIALQSVRGPETRRTIDQLQAHIVRAEVGMGGRENVSRWVKKRLGFEPTVEQAERIWEEATQPGGPPIKLSNRRQIEHMVNTAQEITQYIFMRPWSIVHFKRRALLASDAPVTLVPHEDEEPWMGVGFQTAWGITFPLSRRCGLLMSDPIPMIRDFSEEHVDRLRQGIIEGKADRIQAGSTALERFFNHNTIYNAREYIYFHPDDEAFVPVDLPEPELTSLKADIFSDLEFDGTPMFKDAAASNPSRSRIK</sequence>
<evidence type="ECO:0000313" key="1">
    <source>
        <dbReference type="EMBL" id="TDP91716.1"/>
    </source>
</evidence>
<organism evidence="1 2">
    <name type="scientific">Leucobacter luti</name>
    <dbReference type="NCBI Taxonomy" id="340320"/>
    <lineage>
        <taxon>Bacteria</taxon>
        <taxon>Bacillati</taxon>
        <taxon>Actinomycetota</taxon>
        <taxon>Actinomycetes</taxon>
        <taxon>Micrococcales</taxon>
        <taxon>Microbacteriaceae</taxon>
        <taxon>Leucobacter</taxon>
    </lineage>
</organism>
<dbReference type="Pfam" id="PF14022">
    <property type="entry name" value="DUF4238"/>
    <property type="match status" value="1"/>
</dbReference>
<dbReference type="EMBL" id="SNYA01000005">
    <property type="protein sequence ID" value="TDP91716.1"/>
    <property type="molecule type" value="Genomic_DNA"/>
</dbReference>
<dbReference type="Proteomes" id="UP000295601">
    <property type="component" value="Unassembled WGS sequence"/>
</dbReference>
<dbReference type="InterPro" id="IPR025332">
    <property type="entry name" value="DUF4238"/>
</dbReference>